<evidence type="ECO:0000256" key="6">
    <source>
        <dbReference type="ARBA" id="ARBA00023196"/>
    </source>
</evidence>
<evidence type="ECO:0000256" key="5">
    <source>
        <dbReference type="ARBA" id="ARBA00023136"/>
    </source>
</evidence>
<sequence>MSQTRAAETERLSSLDRVLDQQPHGAELGSELFSVTDLLDGEVTLRRALTDPSQEGERRAALARTVLTGKVSPAALAVVEAGARQRWSGPNTFVAALERQAVRAELLAANEKGALDQVEDELFRFVRLVAANGELRDALAQQYSDLEGRQALVSKLLDGRADPITVGLARRAVKARTRTFHDTAEGYLSLAAQLRDRVVATVRVARPLPADQVERLRVALGRQVGHQVDLRVVVEPDLLGGVRVEIGDEVIEGTVAGRLQQAERRIA</sequence>
<comment type="caution">
    <text evidence="9">The sequence shown here is derived from an EMBL/GenBank/DDBJ whole genome shotgun (WGS) entry which is preliminary data.</text>
</comment>
<name>A0A542ZB68_9ACTN</name>
<comment type="function">
    <text evidence="8">This protein is part of the stalk that links CF(0) to CF(1). It either transmits conformational changes from CF(0) to CF(1) or is implicated in proton conduction.</text>
</comment>
<dbReference type="AlphaFoldDB" id="A0A542ZB68"/>
<keyword evidence="4 8" id="KW-0406">Ion transport</keyword>
<dbReference type="GO" id="GO:0005886">
    <property type="term" value="C:plasma membrane"/>
    <property type="evidence" value="ECO:0007669"/>
    <property type="project" value="UniProtKB-SubCell"/>
</dbReference>
<dbReference type="HAMAP" id="MF_01416">
    <property type="entry name" value="ATP_synth_delta_bact"/>
    <property type="match status" value="1"/>
</dbReference>
<evidence type="ECO:0000256" key="1">
    <source>
        <dbReference type="ARBA" id="ARBA00004370"/>
    </source>
</evidence>
<comment type="similarity">
    <text evidence="8">Belongs to the ATPase delta chain family.</text>
</comment>
<dbReference type="InterPro" id="IPR020781">
    <property type="entry name" value="ATPase_OSCP/d_CS"/>
</dbReference>
<evidence type="ECO:0000256" key="7">
    <source>
        <dbReference type="ARBA" id="ARBA00023310"/>
    </source>
</evidence>
<comment type="function">
    <text evidence="8">F(1)F(0) ATP synthase produces ATP from ADP in the presence of a proton or sodium gradient. F-type ATPases consist of two structural domains, F(1) containing the extramembraneous catalytic core and F(0) containing the membrane proton channel, linked together by a central stalk and a peripheral stalk. During catalysis, ATP synthesis in the catalytic domain of F(1) is coupled via a rotary mechanism of the central stalk subunits to proton translocation.</text>
</comment>
<dbReference type="RefSeq" id="WP_142093452.1">
    <property type="nucleotide sequence ID" value="NZ_BAAAMD010000003.1"/>
</dbReference>
<evidence type="ECO:0000256" key="3">
    <source>
        <dbReference type="ARBA" id="ARBA00022781"/>
    </source>
</evidence>
<keyword evidence="8" id="KW-1003">Cell membrane</keyword>
<protein>
    <recommendedName>
        <fullName evidence="8">ATP synthase subunit delta</fullName>
    </recommendedName>
    <alternativeName>
        <fullName evidence="8">ATP synthase F(1) sector subunit delta</fullName>
    </alternativeName>
    <alternativeName>
        <fullName evidence="8">F-type ATPase subunit delta</fullName>
        <shortName evidence="8">F-ATPase subunit delta</shortName>
    </alternativeName>
</protein>
<keyword evidence="5 8" id="KW-0472">Membrane</keyword>
<dbReference type="InterPro" id="IPR000711">
    <property type="entry name" value="ATPase_OSCP/dsu"/>
</dbReference>
<dbReference type="Pfam" id="PF00213">
    <property type="entry name" value="OSCP"/>
    <property type="match status" value="1"/>
</dbReference>
<keyword evidence="6 8" id="KW-0139">CF(1)</keyword>
<keyword evidence="7 8" id="KW-0066">ATP synthesis</keyword>
<dbReference type="GO" id="GO:0046933">
    <property type="term" value="F:proton-transporting ATP synthase activity, rotational mechanism"/>
    <property type="evidence" value="ECO:0007669"/>
    <property type="project" value="UniProtKB-UniRule"/>
</dbReference>
<dbReference type="PRINTS" id="PR00125">
    <property type="entry name" value="ATPASEDELTA"/>
</dbReference>
<dbReference type="Proteomes" id="UP000316196">
    <property type="component" value="Unassembled WGS sequence"/>
</dbReference>
<keyword evidence="10" id="KW-1185">Reference proteome</keyword>
<comment type="subcellular location">
    <subcellularLocation>
        <location evidence="8">Cell membrane</location>
        <topology evidence="8">Peripheral membrane protein</topology>
    </subcellularLocation>
    <subcellularLocation>
        <location evidence="1">Membrane</location>
    </subcellularLocation>
</comment>
<evidence type="ECO:0000256" key="8">
    <source>
        <dbReference type="HAMAP-Rule" id="MF_01416"/>
    </source>
</evidence>
<reference evidence="9 10" key="1">
    <citation type="submission" date="2019-06" db="EMBL/GenBank/DDBJ databases">
        <title>Sequencing the genomes of 1000 actinobacteria strains.</title>
        <authorList>
            <person name="Klenk H.-P."/>
        </authorList>
    </citation>
    <scope>NUCLEOTIDE SEQUENCE [LARGE SCALE GENOMIC DNA]</scope>
    <source>
        <strain evidence="9 10">DSM 8251</strain>
    </source>
</reference>
<evidence type="ECO:0000256" key="4">
    <source>
        <dbReference type="ARBA" id="ARBA00023065"/>
    </source>
</evidence>
<keyword evidence="2 8" id="KW-0813">Transport</keyword>
<dbReference type="PROSITE" id="PS00389">
    <property type="entry name" value="ATPASE_DELTA"/>
    <property type="match status" value="1"/>
</dbReference>
<evidence type="ECO:0000256" key="2">
    <source>
        <dbReference type="ARBA" id="ARBA00022448"/>
    </source>
</evidence>
<organism evidence="9 10">
    <name type="scientific">Propioniferax innocua</name>
    <dbReference type="NCBI Taxonomy" id="1753"/>
    <lineage>
        <taxon>Bacteria</taxon>
        <taxon>Bacillati</taxon>
        <taxon>Actinomycetota</taxon>
        <taxon>Actinomycetes</taxon>
        <taxon>Propionibacteriales</taxon>
        <taxon>Propionibacteriaceae</taxon>
        <taxon>Propioniferax</taxon>
    </lineage>
</organism>
<evidence type="ECO:0000313" key="10">
    <source>
        <dbReference type="Proteomes" id="UP000316196"/>
    </source>
</evidence>
<dbReference type="NCBIfam" id="TIGR01145">
    <property type="entry name" value="ATP_synt_delta"/>
    <property type="match status" value="1"/>
</dbReference>
<gene>
    <name evidence="8" type="primary">atpH</name>
    <name evidence="9" type="ORF">FB460_1420</name>
</gene>
<dbReference type="GO" id="GO:0045259">
    <property type="term" value="C:proton-transporting ATP synthase complex"/>
    <property type="evidence" value="ECO:0007669"/>
    <property type="project" value="UniProtKB-KW"/>
</dbReference>
<dbReference type="OrthoDB" id="5242917at2"/>
<dbReference type="PANTHER" id="PTHR11910">
    <property type="entry name" value="ATP SYNTHASE DELTA CHAIN"/>
    <property type="match status" value="1"/>
</dbReference>
<keyword evidence="3 8" id="KW-0375">Hydrogen ion transport</keyword>
<dbReference type="EMBL" id="VFOR01000002">
    <property type="protein sequence ID" value="TQL57587.1"/>
    <property type="molecule type" value="Genomic_DNA"/>
</dbReference>
<dbReference type="NCBIfam" id="NF009967">
    <property type="entry name" value="PRK13430.1"/>
    <property type="match status" value="1"/>
</dbReference>
<evidence type="ECO:0000313" key="9">
    <source>
        <dbReference type="EMBL" id="TQL57587.1"/>
    </source>
</evidence>
<proteinExistence type="inferred from homology"/>
<accession>A0A542ZB68</accession>